<feature type="signal peptide" evidence="1">
    <location>
        <begin position="1"/>
        <end position="26"/>
    </location>
</feature>
<comment type="caution">
    <text evidence="2">The sequence shown here is derived from an EMBL/GenBank/DDBJ whole genome shotgun (WGS) entry which is preliminary data.</text>
</comment>
<feature type="chain" id="PRO_5042161285" evidence="1">
    <location>
        <begin position="27"/>
        <end position="85"/>
    </location>
</feature>
<name>A0AAE1IYN5_9FABA</name>
<dbReference type="InterPro" id="IPR038974">
    <property type="entry name" value="CIF1/2"/>
</dbReference>
<keyword evidence="3" id="KW-1185">Reference proteome</keyword>
<dbReference type="PANTHER" id="PTHR35290">
    <property type="entry name" value="PROTEIN CASPARIAN STRIP INTEGRITY FACTOR 1-RELATED"/>
    <property type="match status" value="1"/>
</dbReference>
<dbReference type="EMBL" id="JAWXYG010000011">
    <property type="protein sequence ID" value="KAK4258599.1"/>
    <property type="molecule type" value="Genomic_DNA"/>
</dbReference>
<evidence type="ECO:0000313" key="3">
    <source>
        <dbReference type="Proteomes" id="UP001293593"/>
    </source>
</evidence>
<evidence type="ECO:0000313" key="2">
    <source>
        <dbReference type="EMBL" id="KAK4258599.1"/>
    </source>
</evidence>
<dbReference type="PANTHER" id="PTHR35290:SF2">
    <property type="entry name" value="PROTEIN CASPARIAN STRIP INTEGRITY FACTOR 1"/>
    <property type="match status" value="1"/>
</dbReference>
<protein>
    <submittedName>
        <fullName evidence="2">Uncharacterized protein</fullName>
    </submittedName>
</protein>
<keyword evidence="1" id="KW-0732">Signal</keyword>
<sequence>MSLILNKFSFVFFLLISGSLFSSTFAGRGSKFVSKLDAEEYHVEEGTWQKKEEIAVIHERVLLGDYGRYDPSPNFYRPRHKMIPN</sequence>
<reference evidence="2" key="1">
    <citation type="submission" date="2023-10" db="EMBL/GenBank/DDBJ databases">
        <title>Chromosome-level genome of the transformable northern wattle, Acacia crassicarpa.</title>
        <authorList>
            <person name="Massaro I."/>
            <person name="Sinha N.R."/>
            <person name="Poethig S."/>
            <person name="Leichty A.R."/>
        </authorList>
    </citation>
    <scope>NUCLEOTIDE SEQUENCE</scope>
    <source>
        <strain evidence="2">Acra3RX</strain>
        <tissue evidence="2">Leaf</tissue>
    </source>
</reference>
<proteinExistence type="predicted"/>
<organism evidence="2 3">
    <name type="scientific">Acacia crassicarpa</name>
    <name type="common">northern wattle</name>
    <dbReference type="NCBI Taxonomy" id="499986"/>
    <lineage>
        <taxon>Eukaryota</taxon>
        <taxon>Viridiplantae</taxon>
        <taxon>Streptophyta</taxon>
        <taxon>Embryophyta</taxon>
        <taxon>Tracheophyta</taxon>
        <taxon>Spermatophyta</taxon>
        <taxon>Magnoliopsida</taxon>
        <taxon>eudicotyledons</taxon>
        <taxon>Gunneridae</taxon>
        <taxon>Pentapetalae</taxon>
        <taxon>rosids</taxon>
        <taxon>fabids</taxon>
        <taxon>Fabales</taxon>
        <taxon>Fabaceae</taxon>
        <taxon>Caesalpinioideae</taxon>
        <taxon>mimosoid clade</taxon>
        <taxon>Acacieae</taxon>
        <taxon>Acacia</taxon>
    </lineage>
</organism>
<dbReference type="Proteomes" id="UP001293593">
    <property type="component" value="Unassembled WGS sequence"/>
</dbReference>
<accession>A0AAE1IYN5</accession>
<dbReference type="AlphaFoldDB" id="A0AAE1IYN5"/>
<evidence type="ECO:0000256" key="1">
    <source>
        <dbReference type="SAM" id="SignalP"/>
    </source>
</evidence>
<gene>
    <name evidence="2" type="ORF">QN277_005034</name>
</gene>